<evidence type="ECO:0000313" key="1">
    <source>
        <dbReference type="EMBL" id="RGW67885.1"/>
    </source>
</evidence>
<evidence type="ECO:0000313" key="2">
    <source>
        <dbReference type="Proteomes" id="UP000286077"/>
    </source>
</evidence>
<organism evidence="1 2">
    <name type="scientific">Segatella copri</name>
    <dbReference type="NCBI Taxonomy" id="165179"/>
    <lineage>
        <taxon>Bacteria</taxon>
        <taxon>Pseudomonadati</taxon>
        <taxon>Bacteroidota</taxon>
        <taxon>Bacteroidia</taxon>
        <taxon>Bacteroidales</taxon>
        <taxon>Prevotellaceae</taxon>
        <taxon>Segatella</taxon>
    </lineage>
</organism>
<gene>
    <name evidence="1" type="ORF">DWV60_08060</name>
</gene>
<dbReference type="AlphaFoldDB" id="A0AA92U433"/>
<proteinExistence type="predicted"/>
<reference evidence="1 2" key="1">
    <citation type="submission" date="2018-08" db="EMBL/GenBank/DDBJ databases">
        <title>A genome reference for cultivated species of the human gut microbiota.</title>
        <authorList>
            <person name="Zou Y."/>
            <person name="Xue W."/>
            <person name="Luo G."/>
        </authorList>
    </citation>
    <scope>NUCLEOTIDE SEQUENCE [LARGE SCALE GENOMIC DNA]</scope>
    <source>
        <strain evidence="1 2">AF11-14</strain>
    </source>
</reference>
<accession>A0AA92U433</accession>
<comment type="caution">
    <text evidence="1">The sequence shown here is derived from an EMBL/GenBank/DDBJ whole genome shotgun (WGS) entry which is preliminary data.</text>
</comment>
<name>A0AA92U433_9BACT</name>
<dbReference type="Proteomes" id="UP000286077">
    <property type="component" value="Unassembled WGS sequence"/>
</dbReference>
<dbReference type="EMBL" id="QSAQ01000018">
    <property type="protein sequence ID" value="RGW67885.1"/>
    <property type="molecule type" value="Genomic_DNA"/>
</dbReference>
<sequence>MKEFSCLLMISSLGGKERNIILGTDPFTFEPSMTEENGGVYWDCSKTFIVDVAEDESIFNELKVPRSAIVTLASVGLPGARTYDIGTETIPAKVQLVKHLNKAKLIVKCKMLANPLL</sequence>
<protein>
    <submittedName>
        <fullName evidence="1">Pseudouridylate synthase</fullName>
    </submittedName>
</protein>
<dbReference type="RefSeq" id="WP_147347210.1">
    <property type="nucleotide sequence ID" value="NZ_QSAQ01000018.1"/>
</dbReference>